<evidence type="ECO:0000256" key="1">
    <source>
        <dbReference type="SAM" id="MobiDB-lite"/>
    </source>
</evidence>
<evidence type="ECO:0000256" key="2">
    <source>
        <dbReference type="SAM" id="Phobius"/>
    </source>
</evidence>
<protein>
    <recommendedName>
        <fullName evidence="5">Dystroglycan-type cadherin-like domain-containing protein</fullName>
    </recommendedName>
</protein>
<feature type="transmembrane region" description="Helical" evidence="2">
    <location>
        <begin position="595"/>
        <end position="617"/>
    </location>
</feature>
<feature type="transmembrane region" description="Helical" evidence="2">
    <location>
        <begin position="655"/>
        <end position="673"/>
    </location>
</feature>
<dbReference type="InterPro" id="IPR036366">
    <property type="entry name" value="PGBDSf"/>
</dbReference>
<evidence type="ECO:0008006" key="5">
    <source>
        <dbReference type="Google" id="ProtNLM"/>
    </source>
</evidence>
<accession>A0A1G2TFI6</accession>
<dbReference type="Gene3D" id="2.60.40.10">
    <property type="entry name" value="Immunoglobulins"/>
    <property type="match status" value="2"/>
</dbReference>
<sequence length="745" mass="79074">MRNSILNVIFFGKRTIFLLVLMFIILISNIPTFVSAWNNHSNNHNDHDSGYHDDDDDFDNNHGGHYDDANNDDCNDETPPPVVTVDIKVNDSDGPITINNDDSYTYSWISTGATACILTSPTGESEISLSGVGDTILSGHPWYPATSSPVTLILSCTNGTSTTTDSVLISLTDIPLPPPPSPSCPLPEITSGLSATATINQPFSYTLTATTTGVTATTTSFAAATSSLPQGLNFSTSTATISGIPTETGTFNVAISTTNDCGTDSETLVLTVNPASNGGGGPSCALPEITSPLTASTTINQIFSYTITATTTGASATTTIFSVATSSLPLGLSFSTTTGTISGTTTQTGTFNVVISATGDCGTDTETLVITVNPVASDNNDDGGNGGSGGGGGGGSSSTSSRSSSGGGGSSRSSVASSIVPAPECFYLRDFMRIDFNNDPVEVLKLQAFLINFEGNDNVALTGVFDQATFEAVSAFQMKYFSDILEPWGHTEPTGYVYILTIKKINEIYCQRIFPLSQVQLNEIIAYRALLDGLKQQGINVELPTGIGGGEDATNTESLIPVIGGASPLRGQILNNLATAIFAQPETLLDTIKCLYGLILILILLYIIGNVLQDILYKNIPPNTIKRFLAKWLTIDVGLVVSIVGAYMFGRWCLILPLLIAFIISLVWTLTYSKHNSMRASVKSWYLVGLARMKSILKETKESPKIPITPIKEGLIKRIVKKEPAESVEEEIIKETEVIILGPEK</sequence>
<dbReference type="InterPro" id="IPR015919">
    <property type="entry name" value="Cadherin-like_sf"/>
</dbReference>
<reference evidence="3 4" key="1">
    <citation type="journal article" date="2016" name="Nat. Commun.">
        <title>Thousands of microbial genomes shed light on interconnected biogeochemical processes in an aquifer system.</title>
        <authorList>
            <person name="Anantharaman K."/>
            <person name="Brown C.T."/>
            <person name="Hug L.A."/>
            <person name="Sharon I."/>
            <person name="Castelle C.J."/>
            <person name="Probst A.J."/>
            <person name="Thomas B.C."/>
            <person name="Singh A."/>
            <person name="Wilkins M.J."/>
            <person name="Karaoz U."/>
            <person name="Brodie E.L."/>
            <person name="Williams K.H."/>
            <person name="Hubbard S.S."/>
            <person name="Banfield J.F."/>
        </authorList>
    </citation>
    <scope>NUCLEOTIDE SEQUENCE [LARGE SCALE GENOMIC DNA]</scope>
</reference>
<proteinExistence type="predicted"/>
<dbReference type="InterPro" id="IPR013783">
    <property type="entry name" value="Ig-like_fold"/>
</dbReference>
<comment type="caution">
    <text evidence="3">The sequence shown here is derived from an EMBL/GenBank/DDBJ whole genome shotgun (WGS) entry which is preliminary data.</text>
</comment>
<dbReference type="Proteomes" id="UP000178175">
    <property type="component" value="Unassembled WGS sequence"/>
</dbReference>
<dbReference type="GO" id="GO:0016020">
    <property type="term" value="C:membrane"/>
    <property type="evidence" value="ECO:0007669"/>
    <property type="project" value="InterPro"/>
</dbReference>
<gene>
    <name evidence="3" type="ORF">A3C70_00275</name>
</gene>
<dbReference type="Pfam" id="PF05345">
    <property type="entry name" value="He_PIG"/>
    <property type="match status" value="2"/>
</dbReference>
<dbReference type="AlphaFoldDB" id="A0A1G2TFI6"/>
<feature type="compositionally biased region" description="Basic and acidic residues" evidence="1">
    <location>
        <begin position="59"/>
        <end position="68"/>
    </location>
</feature>
<dbReference type="Gene3D" id="1.10.101.10">
    <property type="entry name" value="PGBD-like superfamily/PGBD"/>
    <property type="match status" value="1"/>
</dbReference>
<feature type="region of interest" description="Disordered" evidence="1">
    <location>
        <begin position="374"/>
        <end position="416"/>
    </location>
</feature>
<feature type="region of interest" description="Disordered" evidence="1">
    <location>
        <begin position="48"/>
        <end position="79"/>
    </location>
</feature>
<keyword evidence="2" id="KW-1133">Transmembrane helix</keyword>
<dbReference type="SUPFAM" id="SSF49313">
    <property type="entry name" value="Cadherin-like"/>
    <property type="match status" value="2"/>
</dbReference>
<feature type="compositionally biased region" description="Gly residues" evidence="1">
    <location>
        <begin position="383"/>
        <end position="396"/>
    </location>
</feature>
<keyword evidence="2" id="KW-0472">Membrane</keyword>
<dbReference type="EMBL" id="MHVR01000016">
    <property type="protein sequence ID" value="OHA95818.1"/>
    <property type="molecule type" value="Genomic_DNA"/>
</dbReference>
<keyword evidence="2" id="KW-0812">Transmembrane</keyword>
<name>A0A1G2TFI6_9BACT</name>
<organism evidence="3 4">
    <name type="scientific">Candidatus Zambryskibacteria bacterium RIFCSPHIGHO2_02_FULL_43_14</name>
    <dbReference type="NCBI Taxonomy" id="1802748"/>
    <lineage>
        <taxon>Bacteria</taxon>
        <taxon>Candidatus Zambryskiibacteriota</taxon>
    </lineage>
</organism>
<dbReference type="GO" id="GO:0005509">
    <property type="term" value="F:calcium ion binding"/>
    <property type="evidence" value="ECO:0007669"/>
    <property type="project" value="InterPro"/>
</dbReference>
<evidence type="ECO:0000313" key="4">
    <source>
        <dbReference type="Proteomes" id="UP000178175"/>
    </source>
</evidence>
<evidence type="ECO:0000313" key="3">
    <source>
        <dbReference type="EMBL" id="OHA95818.1"/>
    </source>
</evidence>